<dbReference type="GeneID" id="96617034"/>
<evidence type="ECO:0000256" key="4">
    <source>
        <dbReference type="ARBA" id="ARBA00023136"/>
    </source>
</evidence>
<feature type="domain" description="RagB/SusD" evidence="6">
    <location>
        <begin position="270"/>
        <end position="596"/>
    </location>
</feature>
<organism evidence="7 8">
    <name type="scientific">Pedobacter suwonensis</name>
    <dbReference type="NCBI Taxonomy" id="332999"/>
    <lineage>
        <taxon>Bacteria</taxon>
        <taxon>Pseudomonadati</taxon>
        <taxon>Bacteroidota</taxon>
        <taxon>Sphingobacteriia</taxon>
        <taxon>Sphingobacteriales</taxon>
        <taxon>Sphingobacteriaceae</taxon>
        <taxon>Pedobacter</taxon>
    </lineage>
</organism>
<dbReference type="InterPro" id="IPR011990">
    <property type="entry name" value="TPR-like_helical_dom_sf"/>
</dbReference>
<proteinExistence type="inferred from homology"/>
<dbReference type="Gene3D" id="1.25.40.390">
    <property type="match status" value="1"/>
</dbReference>
<reference evidence="8" key="1">
    <citation type="submission" date="2016-10" db="EMBL/GenBank/DDBJ databases">
        <authorList>
            <person name="Varghese N."/>
            <person name="Submissions S."/>
        </authorList>
    </citation>
    <scope>NUCLEOTIDE SEQUENCE [LARGE SCALE GENOMIC DNA]</scope>
    <source>
        <strain evidence="8">DSM 18130</strain>
    </source>
</reference>
<gene>
    <name evidence="7" type="ORF">SAMN04488511_11242</name>
</gene>
<dbReference type="GO" id="GO:0009279">
    <property type="term" value="C:cell outer membrane"/>
    <property type="evidence" value="ECO:0007669"/>
    <property type="project" value="UniProtKB-SubCell"/>
</dbReference>
<dbReference type="PROSITE" id="PS51257">
    <property type="entry name" value="PROKAR_LIPOPROTEIN"/>
    <property type="match status" value="1"/>
</dbReference>
<sequence length="596" mass="66863">MKKYIYIVFIAVAGMLAACKKAGLDRFPQTSVSPGLFFNTESDLSLYVNGLLSQPDRSTYLNDQSTDNVSTTAAVEIKNIMGGNATAQNITTGWSWSRLRNINYFLENCGKAQVSAAVKNHYAGLARYYRAEFYLDKVKRFSDVPWYSGTLEPGDDALYKARDPRTLIADSIMADLDFAYKNVRESVPVGTPGKWAVATLYARAALYEGTYRKYHNELNLSSSANAFLETAARISGEIIASKKFNIYNTGKPEQDYATLFSSQDLTANSEVILVNIFDLSKNKSQNVNSTVFGDYEQAPAKNLLETYLMKDGTRFTDVANYTQLGFVAEFKNRDPRMSQTMVYPGWIRVPDATPYIQRLNKNFTGYHQLKGYVNSTDNAILNGVDFPVYRYAEILLTYAEALAELGTLTQAQLDQSINLLRKRAGLPDLNLATANANPDPALQLQYPNVTANAGVILEIRRERRVEYAFENMRFDDLMRWKVGKLLTTSPQGMYFAGLGKYDLTGDGVDDIILIDRTATIPGEDQKEKNSLGVKLIYYRAGLIGTDATVYLKNGNNGGNIVTENVTRNFEEPKFYYRPIPQQQVILNPKLKQIFGW</sequence>
<keyword evidence="8" id="KW-1185">Reference proteome</keyword>
<evidence type="ECO:0000313" key="8">
    <source>
        <dbReference type="Proteomes" id="UP000198836"/>
    </source>
</evidence>
<protein>
    <submittedName>
        <fullName evidence="7">SusD family protein</fullName>
    </submittedName>
</protein>
<keyword evidence="4" id="KW-0472">Membrane</keyword>
<name>A0A1I0TNQ6_9SPHI</name>
<dbReference type="RefSeq" id="WP_090985119.1">
    <property type="nucleotide sequence ID" value="NZ_CP031708.1"/>
</dbReference>
<evidence type="ECO:0000256" key="2">
    <source>
        <dbReference type="ARBA" id="ARBA00006275"/>
    </source>
</evidence>
<accession>A0A1I0TNQ6</accession>
<dbReference type="OrthoDB" id="5694214at2"/>
<keyword evidence="3" id="KW-0732">Signal</keyword>
<dbReference type="SUPFAM" id="SSF48452">
    <property type="entry name" value="TPR-like"/>
    <property type="match status" value="1"/>
</dbReference>
<dbReference type="STRING" id="332999.SAMN04488511_11242"/>
<keyword evidence="5" id="KW-0998">Cell outer membrane</keyword>
<evidence type="ECO:0000259" key="6">
    <source>
        <dbReference type="Pfam" id="PF07980"/>
    </source>
</evidence>
<comment type="subcellular location">
    <subcellularLocation>
        <location evidence="1">Cell outer membrane</location>
    </subcellularLocation>
</comment>
<evidence type="ECO:0000313" key="7">
    <source>
        <dbReference type="EMBL" id="SFA53375.1"/>
    </source>
</evidence>
<dbReference type="InterPro" id="IPR012944">
    <property type="entry name" value="SusD_RagB_dom"/>
</dbReference>
<dbReference type="Proteomes" id="UP000198836">
    <property type="component" value="Unassembled WGS sequence"/>
</dbReference>
<dbReference type="Pfam" id="PF07980">
    <property type="entry name" value="SusD_RagB"/>
    <property type="match status" value="1"/>
</dbReference>
<evidence type="ECO:0000256" key="3">
    <source>
        <dbReference type="ARBA" id="ARBA00022729"/>
    </source>
</evidence>
<dbReference type="AlphaFoldDB" id="A0A1I0TNQ6"/>
<evidence type="ECO:0000256" key="1">
    <source>
        <dbReference type="ARBA" id="ARBA00004442"/>
    </source>
</evidence>
<comment type="similarity">
    <text evidence="2">Belongs to the SusD family.</text>
</comment>
<dbReference type="EMBL" id="FOJM01000012">
    <property type="protein sequence ID" value="SFA53375.1"/>
    <property type="molecule type" value="Genomic_DNA"/>
</dbReference>
<evidence type="ECO:0000256" key="5">
    <source>
        <dbReference type="ARBA" id="ARBA00023237"/>
    </source>
</evidence>